<comment type="similarity">
    <text evidence="1">Belongs to the glycosyl hydrolase 16 family.</text>
</comment>
<protein>
    <submittedName>
        <fullName evidence="5">Glycoside hydrolase family 16 protein</fullName>
    </submittedName>
</protein>
<organism evidence="5 6">
    <name type="scientific">Eubacterium segne</name>
    <dbReference type="NCBI Taxonomy" id="2763045"/>
    <lineage>
        <taxon>Bacteria</taxon>
        <taxon>Bacillati</taxon>
        <taxon>Bacillota</taxon>
        <taxon>Clostridia</taxon>
        <taxon>Eubacteriales</taxon>
        <taxon>Eubacteriaceae</taxon>
        <taxon>Eubacterium</taxon>
    </lineage>
</organism>
<dbReference type="SUPFAM" id="SSF49899">
    <property type="entry name" value="Concanavalin A-like lectins/glucanases"/>
    <property type="match status" value="1"/>
</dbReference>
<gene>
    <name evidence="5" type="ORF">H8S00_00660</name>
</gene>
<comment type="caution">
    <text evidence="5">The sequence shown here is derived from an EMBL/GenBank/DDBJ whole genome shotgun (WGS) entry which is preliminary data.</text>
</comment>
<dbReference type="GO" id="GO:0016787">
    <property type="term" value="F:hydrolase activity"/>
    <property type="evidence" value="ECO:0007669"/>
    <property type="project" value="UniProtKB-KW"/>
</dbReference>
<evidence type="ECO:0000256" key="3">
    <source>
        <dbReference type="SAM" id="SignalP"/>
    </source>
</evidence>
<keyword evidence="3" id="KW-0732">Signal</keyword>
<feature type="chain" id="PRO_5047287845" evidence="3">
    <location>
        <begin position="30"/>
        <end position="875"/>
    </location>
</feature>
<evidence type="ECO:0000256" key="2">
    <source>
        <dbReference type="SAM" id="MobiDB-lite"/>
    </source>
</evidence>
<sequence length="875" mass="98524">MERKKKHFSKLLKKIMAVALTCALTLGMANVPGWNQPGEVLGATTAITSMSYYPGENGPTITHSAVGEASYGFVMPKFNGKESSELSIADVEKDLQVYVRQQEGTKGQWKKIEDVEYFKWNDTWAWEYQSWGGWVCWMKLTETTELKFHGKTNDVDLIYNLVLNKLDKLKLTSITTTEANITADSTGGSATHWGLWTFNGDKNIKYEQVQDDINILVDNHDGKGFVKFLSNASSGFLWDQNFGYYSEGDGGYWFKNIGWSFTLRFQKVGNSSIYQDVNVTYTEPARSNYNLTSYDGKTSYDAGSVETASVGIPLPKIGGTSAIKKDLELFKYEVKVNNVWIPLTDVATSGWVYQGNGFNNSSISQQWGYFVDNIYGLWFQPVKRDTEIRISYPKDGKKGGDMSGNSVTYTIKGNSSYKDKLPSDMADITVEDSSNPYTPSGWKMIWNDEFTGNKLDTTKWNYQEGFLLDENDINTAGWGNQELEYYTKDNVSVSDGNLNIIMKKQSKEFSQKNDSTKKATAKYSSGKITTQNKFSVKYGRVDFRAKMPTGTGVWPAMWMLPNDSRYGSWPLSGEIDVFEGRGRTPDMVFGTLHYGAQWPNNINTSDVFNMVQDGKKKTGIADWHVYSVVWDAEIIKIYCDGKCYFKCTYGEWYSGSDRGNAYAPFDQRFYLILNLAAGGTFDSGYVPDDSFTSGLMKVDYVRVYQKILRDTEDEKPDKNKGVTTDGAHDHLYGDYKLGIKTPENPTTKPAVENPTTKPAVENPTTKNAVEVPTNNGNKKPNSLKKALAKTKITKAVKKKKAAKLSLKFKKVKGAKKYKVQIASNKKFKKVLLKKTVKKVTVVIKSRKLKGKKKLYVRVMAVGAKKWSKVKKVKIK</sequence>
<reference evidence="5 6" key="1">
    <citation type="submission" date="2020-08" db="EMBL/GenBank/DDBJ databases">
        <title>Genome public.</title>
        <authorList>
            <person name="Liu C."/>
            <person name="Sun Q."/>
        </authorList>
    </citation>
    <scope>NUCLEOTIDE SEQUENCE [LARGE SCALE GENOMIC DNA]</scope>
    <source>
        <strain evidence="5 6">BX4</strain>
    </source>
</reference>
<dbReference type="InterPro" id="IPR050546">
    <property type="entry name" value="Glycosyl_Hydrlase_16"/>
</dbReference>
<dbReference type="CDD" id="cd08023">
    <property type="entry name" value="GH16_laminarinase_like"/>
    <property type="match status" value="1"/>
</dbReference>
<proteinExistence type="inferred from homology"/>
<dbReference type="EMBL" id="JACOOZ010000001">
    <property type="protein sequence ID" value="MBC5666513.1"/>
    <property type="molecule type" value="Genomic_DNA"/>
</dbReference>
<dbReference type="PANTHER" id="PTHR10963">
    <property type="entry name" value="GLYCOSYL HYDROLASE-RELATED"/>
    <property type="match status" value="1"/>
</dbReference>
<dbReference type="Proteomes" id="UP000597877">
    <property type="component" value="Unassembled WGS sequence"/>
</dbReference>
<feature type="region of interest" description="Disordered" evidence="2">
    <location>
        <begin position="742"/>
        <end position="781"/>
    </location>
</feature>
<dbReference type="PANTHER" id="PTHR10963:SF55">
    <property type="entry name" value="GLYCOSIDE HYDROLASE FAMILY 16 PROTEIN"/>
    <property type="match status" value="1"/>
</dbReference>
<dbReference type="PROSITE" id="PS51762">
    <property type="entry name" value="GH16_2"/>
    <property type="match status" value="1"/>
</dbReference>
<evidence type="ECO:0000259" key="4">
    <source>
        <dbReference type="PROSITE" id="PS51762"/>
    </source>
</evidence>
<evidence type="ECO:0000256" key="1">
    <source>
        <dbReference type="ARBA" id="ARBA00006865"/>
    </source>
</evidence>
<dbReference type="Pfam" id="PF00722">
    <property type="entry name" value="Glyco_hydro_16"/>
    <property type="match status" value="1"/>
</dbReference>
<feature type="signal peptide" evidence="3">
    <location>
        <begin position="1"/>
        <end position="29"/>
    </location>
</feature>
<dbReference type="Gene3D" id="2.60.120.200">
    <property type="match status" value="1"/>
</dbReference>
<keyword evidence="6" id="KW-1185">Reference proteome</keyword>
<evidence type="ECO:0000313" key="6">
    <source>
        <dbReference type="Proteomes" id="UP000597877"/>
    </source>
</evidence>
<feature type="domain" description="GH16" evidence="4">
    <location>
        <begin position="431"/>
        <end position="709"/>
    </location>
</feature>
<accession>A0ABR7EYU9</accession>
<dbReference type="RefSeq" id="WP_118589168.1">
    <property type="nucleotide sequence ID" value="NZ_JACOOZ010000001.1"/>
</dbReference>
<keyword evidence="5" id="KW-0378">Hydrolase</keyword>
<feature type="compositionally biased region" description="Polar residues" evidence="2">
    <location>
        <begin position="762"/>
        <end position="780"/>
    </location>
</feature>
<dbReference type="InterPro" id="IPR000757">
    <property type="entry name" value="Beta-glucanase-like"/>
</dbReference>
<evidence type="ECO:0000313" key="5">
    <source>
        <dbReference type="EMBL" id="MBC5666513.1"/>
    </source>
</evidence>
<name>A0ABR7EYU9_9FIRM</name>
<dbReference type="InterPro" id="IPR013320">
    <property type="entry name" value="ConA-like_dom_sf"/>
</dbReference>